<keyword evidence="1" id="KW-1133">Transmembrane helix</keyword>
<feature type="transmembrane region" description="Helical" evidence="1">
    <location>
        <begin position="236"/>
        <end position="257"/>
    </location>
</feature>
<dbReference type="RefSeq" id="WP_091407262.1">
    <property type="nucleotide sequence ID" value="NZ_FOAB01000003.1"/>
</dbReference>
<dbReference type="STRING" id="1038014.SAMN04487910_1559"/>
<accession>A0A1H7M166</accession>
<feature type="transmembrane region" description="Helical" evidence="1">
    <location>
        <begin position="120"/>
        <end position="140"/>
    </location>
</feature>
<sequence length="266" mass="30167">MKYLNQILHEVKNTNIILYWAVIIYLITTVFCLMGVLIDDRTLMGVNVWIKPLKFSISIGIYTLTVGYLITFYPYSRRKKNIISNLVVWTLLIELAIIVYQGSRGVRSHYNEETLFDGMLFLAMGLLIGINILLMILFIIDTVRLKLNTTRSIQYAILMGWLIVFFGSWIGGQMISQMAHNVGTADGGAGLPLVNWSAISGDLRVAHFFGLHGIQIIPLFALWLSKKWSVSNKKQIILVLIFGLLYAGWIGFTFYQAKQGIPLLKL</sequence>
<dbReference type="EMBL" id="FOAB01000003">
    <property type="protein sequence ID" value="SEL04842.1"/>
    <property type="molecule type" value="Genomic_DNA"/>
</dbReference>
<keyword evidence="1" id="KW-0812">Transmembrane</keyword>
<keyword evidence="1" id="KW-0472">Membrane</keyword>
<dbReference type="AlphaFoldDB" id="A0A1H7M166"/>
<protein>
    <submittedName>
        <fullName evidence="2">Uncharacterized protein</fullName>
    </submittedName>
</protein>
<feature type="transmembrane region" description="Helical" evidence="1">
    <location>
        <begin position="152"/>
        <end position="171"/>
    </location>
</feature>
<evidence type="ECO:0000313" key="2">
    <source>
        <dbReference type="EMBL" id="SEL04842.1"/>
    </source>
</evidence>
<gene>
    <name evidence="2" type="ORF">SAMN04487910_1559</name>
</gene>
<evidence type="ECO:0000256" key="1">
    <source>
        <dbReference type="SAM" id="Phobius"/>
    </source>
</evidence>
<dbReference type="OrthoDB" id="343560at2"/>
<feature type="transmembrane region" description="Helical" evidence="1">
    <location>
        <begin position="205"/>
        <end position="224"/>
    </location>
</feature>
<evidence type="ECO:0000313" key="3">
    <source>
        <dbReference type="Proteomes" id="UP000198521"/>
    </source>
</evidence>
<feature type="transmembrane region" description="Helical" evidence="1">
    <location>
        <begin position="82"/>
        <end position="100"/>
    </location>
</feature>
<reference evidence="2 3" key="1">
    <citation type="submission" date="2016-10" db="EMBL/GenBank/DDBJ databases">
        <authorList>
            <person name="de Groot N.N."/>
        </authorList>
    </citation>
    <scope>NUCLEOTIDE SEQUENCE [LARGE SCALE GENOMIC DNA]</scope>
    <source>
        <strain evidence="2 3">DSM 25232</strain>
    </source>
</reference>
<proteinExistence type="predicted"/>
<organism evidence="2 3">
    <name type="scientific">Aquimarina amphilecti</name>
    <dbReference type="NCBI Taxonomy" id="1038014"/>
    <lineage>
        <taxon>Bacteria</taxon>
        <taxon>Pseudomonadati</taxon>
        <taxon>Bacteroidota</taxon>
        <taxon>Flavobacteriia</taxon>
        <taxon>Flavobacteriales</taxon>
        <taxon>Flavobacteriaceae</taxon>
        <taxon>Aquimarina</taxon>
    </lineage>
</organism>
<name>A0A1H7M166_AQUAM</name>
<feature type="transmembrane region" description="Helical" evidence="1">
    <location>
        <begin position="57"/>
        <end position="75"/>
    </location>
</feature>
<keyword evidence="3" id="KW-1185">Reference proteome</keyword>
<dbReference type="Proteomes" id="UP000198521">
    <property type="component" value="Unassembled WGS sequence"/>
</dbReference>
<feature type="transmembrane region" description="Helical" evidence="1">
    <location>
        <begin position="16"/>
        <end position="37"/>
    </location>
</feature>